<keyword evidence="3 6" id="KW-0812">Transmembrane</keyword>
<organism evidence="9">
    <name type="scientific">Pelagomonas calceolata</name>
    <dbReference type="NCBI Taxonomy" id="35677"/>
    <lineage>
        <taxon>Eukaryota</taxon>
        <taxon>Sar</taxon>
        <taxon>Stramenopiles</taxon>
        <taxon>Ochrophyta</taxon>
        <taxon>Pelagophyceae</taxon>
        <taxon>Pelagomonadales</taxon>
        <taxon>Pelagomonadaceae</taxon>
        <taxon>Pelagomonas</taxon>
    </lineage>
</organism>
<dbReference type="InterPro" id="IPR012936">
    <property type="entry name" value="Erv_C"/>
</dbReference>
<keyword evidence="5 6" id="KW-0472">Membrane</keyword>
<dbReference type="Proteomes" id="UP000789595">
    <property type="component" value="Unassembled WGS sequence"/>
</dbReference>
<evidence type="ECO:0000313" key="9">
    <source>
        <dbReference type="EMBL" id="CAE0702688.1"/>
    </source>
</evidence>
<feature type="domain" description="Endoplasmic reticulum vesicle transporter C-terminal" evidence="7">
    <location>
        <begin position="120"/>
        <end position="295"/>
    </location>
</feature>
<evidence type="ECO:0000256" key="6">
    <source>
        <dbReference type="SAM" id="Phobius"/>
    </source>
</evidence>
<evidence type="ECO:0000313" key="11">
    <source>
        <dbReference type="Proteomes" id="UP000789595"/>
    </source>
</evidence>
<evidence type="ECO:0000259" key="8">
    <source>
        <dbReference type="Pfam" id="PF13850"/>
    </source>
</evidence>
<comment type="subcellular location">
    <subcellularLocation>
        <location evidence="1">Membrane</location>
        <topology evidence="1">Multi-pass membrane protein</topology>
    </subcellularLocation>
</comment>
<sequence>MSSHPLARAVEGVQERTVSGALITGGCVLLILSLLTGELSSYFYPNSIHHLGVDDGDASIGSRPFHVPDRLPIELSATFAHVKCDDLELSIEAARGLRDAVDRINFREPHAKELYGWSDASTSEGCTLDGKLRVGKVSAHFSVGLTAAAAPAKPNVIMVQSFLRQATNAGPSKNMTHKVHVFRFGSRSSVTKNAPLDGLVSPDLDGQARYALKVIPTVLDDGWFPQVANQYSLAESYVSAKQLQTDSTAVPGIVFFYDFFPVMVQVKKERTSILEFLVSLCAVVGGCVALASLLDGAVFSTTKVLAGKAD</sequence>
<name>A0A7S4A3Y7_9STRA</name>
<feature type="transmembrane region" description="Helical" evidence="6">
    <location>
        <begin position="273"/>
        <end position="294"/>
    </location>
</feature>
<proteinExistence type="inferred from homology"/>
<dbReference type="AlphaFoldDB" id="A0A7S4A3Y7"/>
<evidence type="ECO:0000256" key="2">
    <source>
        <dbReference type="ARBA" id="ARBA00005648"/>
    </source>
</evidence>
<dbReference type="PANTHER" id="PTHR10984">
    <property type="entry name" value="ENDOPLASMIC RETICULUM-GOLGI INTERMEDIATE COMPARTMENT PROTEIN"/>
    <property type="match status" value="1"/>
</dbReference>
<dbReference type="InterPro" id="IPR045888">
    <property type="entry name" value="Erv"/>
</dbReference>
<dbReference type="EMBL" id="HBIW01021030">
    <property type="protein sequence ID" value="CAE0702688.1"/>
    <property type="molecule type" value="Transcribed_RNA"/>
</dbReference>
<gene>
    <name evidence="9" type="ORF">PCAL00307_LOCUS18133</name>
    <name evidence="10" type="ORF">PECAL_6P03210</name>
</gene>
<protein>
    <recommendedName>
        <fullName evidence="12">Endoplasmic reticulum vesicle transporter C-terminal domain-containing protein</fullName>
    </recommendedName>
</protein>
<dbReference type="Pfam" id="PF13850">
    <property type="entry name" value="ERGIC_N"/>
    <property type="match status" value="1"/>
</dbReference>
<dbReference type="GO" id="GO:0030134">
    <property type="term" value="C:COPII-coated ER to Golgi transport vesicle"/>
    <property type="evidence" value="ECO:0007669"/>
    <property type="project" value="TreeGrafter"/>
</dbReference>
<dbReference type="GO" id="GO:0005783">
    <property type="term" value="C:endoplasmic reticulum"/>
    <property type="evidence" value="ECO:0007669"/>
    <property type="project" value="TreeGrafter"/>
</dbReference>
<dbReference type="EMBL" id="CAKKNE010000006">
    <property type="protein sequence ID" value="CAH0378725.1"/>
    <property type="molecule type" value="Genomic_DNA"/>
</dbReference>
<accession>A0A7S4A3Y7</accession>
<evidence type="ECO:0000256" key="1">
    <source>
        <dbReference type="ARBA" id="ARBA00004141"/>
    </source>
</evidence>
<comment type="similarity">
    <text evidence="2">Belongs to the ERGIC family.</text>
</comment>
<reference evidence="9" key="1">
    <citation type="submission" date="2021-01" db="EMBL/GenBank/DDBJ databases">
        <authorList>
            <person name="Corre E."/>
            <person name="Pelletier E."/>
            <person name="Niang G."/>
            <person name="Scheremetjew M."/>
            <person name="Finn R."/>
            <person name="Kale V."/>
            <person name="Holt S."/>
            <person name="Cochrane G."/>
            <person name="Meng A."/>
            <person name="Brown T."/>
            <person name="Cohen L."/>
        </authorList>
    </citation>
    <scope>NUCLEOTIDE SEQUENCE</scope>
    <source>
        <strain evidence="9">CCMP1756</strain>
    </source>
</reference>
<evidence type="ECO:0000256" key="5">
    <source>
        <dbReference type="ARBA" id="ARBA00023136"/>
    </source>
</evidence>
<dbReference type="InterPro" id="IPR039542">
    <property type="entry name" value="Erv_N"/>
</dbReference>
<dbReference type="GO" id="GO:0016020">
    <property type="term" value="C:membrane"/>
    <property type="evidence" value="ECO:0007669"/>
    <property type="project" value="UniProtKB-SubCell"/>
</dbReference>
<feature type="domain" description="Endoplasmic reticulum vesicle transporter N-terminal" evidence="8">
    <location>
        <begin position="11"/>
        <end position="92"/>
    </location>
</feature>
<evidence type="ECO:0000256" key="4">
    <source>
        <dbReference type="ARBA" id="ARBA00022989"/>
    </source>
</evidence>
<keyword evidence="4 6" id="KW-1133">Transmembrane helix</keyword>
<dbReference type="PANTHER" id="PTHR10984:SF25">
    <property type="entry name" value="ENDOPLASMIC RETICULUM-GOLGI INTERMEDIATE COMPARTMENT PROTEIN 3"/>
    <property type="match status" value="1"/>
</dbReference>
<reference evidence="10" key="2">
    <citation type="submission" date="2021-11" db="EMBL/GenBank/DDBJ databases">
        <authorList>
            <consortium name="Genoscope - CEA"/>
            <person name="William W."/>
        </authorList>
    </citation>
    <scope>NUCLEOTIDE SEQUENCE</scope>
</reference>
<dbReference type="Pfam" id="PF07970">
    <property type="entry name" value="COPIIcoated_ERV"/>
    <property type="match status" value="1"/>
</dbReference>
<evidence type="ECO:0000259" key="7">
    <source>
        <dbReference type="Pfam" id="PF07970"/>
    </source>
</evidence>
<evidence type="ECO:0000313" key="10">
    <source>
        <dbReference type="EMBL" id="CAH0378725.1"/>
    </source>
</evidence>
<dbReference type="OrthoDB" id="270930at2759"/>
<keyword evidence="11" id="KW-1185">Reference proteome</keyword>
<feature type="transmembrane region" description="Helical" evidence="6">
    <location>
        <begin position="20"/>
        <end position="44"/>
    </location>
</feature>
<evidence type="ECO:0000256" key="3">
    <source>
        <dbReference type="ARBA" id="ARBA00022692"/>
    </source>
</evidence>
<evidence type="ECO:0008006" key="12">
    <source>
        <dbReference type="Google" id="ProtNLM"/>
    </source>
</evidence>